<comment type="caution">
    <text evidence="1">The sequence shown here is derived from an EMBL/GenBank/DDBJ whole genome shotgun (WGS) entry which is preliminary data.</text>
</comment>
<evidence type="ECO:0000313" key="1">
    <source>
        <dbReference type="EMBL" id="KKN85789.1"/>
    </source>
</evidence>
<gene>
    <name evidence="1" type="ORF">LCGC14_0275960</name>
</gene>
<name>A0A0F9U2M5_9ZZZZ</name>
<protein>
    <submittedName>
        <fullName evidence="1">Uncharacterized protein</fullName>
    </submittedName>
</protein>
<sequence>MQESRSEQGEIIVKVNLKSFSIKRRVQQDGRVSLAFRVSFTDSDHDISPMLHCTQHIDEFCMRLRGIMGFWAAHAFEDGLYYLLPSPTGIRFLVSAGSLFKRVKSPVEPGESDDPFDILRGYRYVDEQVLRGFETVQLTFPGDELADLIDKTRLSYKVRDLAKGVSAEIDEVAAARLRYKYREVAKIIFRNDETKERFIKALHGPHAESFRDCVQATYRGTRNMSMGNVMHLEVHSDGASSFMFIRRNMEKLDEYGRGAYCGNGGWINHHNADGSSAGFSTHT</sequence>
<organism evidence="1">
    <name type="scientific">marine sediment metagenome</name>
    <dbReference type="NCBI Taxonomy" id="412755"/>
    <lineage>
        <taxon>unclassified sequences</taxon>
        <taxon>metagenomes</taxon>
        <taxon>ecological metagenomes</taxon>
    </lineage>
</organism>
<dbReference type="AlphaFoldDB" id="A0A0F9U2M5"/>
<proteinExistence type="predicted"/>
<accession>A0A0F9U2M5</accession>
<reference evidence="1" key="1">
    <citation type="journal article" date="2015" name="Nature">
        <title>Complex archaea that bridge the gap between prokaryotes and eukaryotes.</title>
        <authorList>
            <person name="Spang A."/>
            <person name="Saw J.H."/>
            <person name="Jorgensen S.L."/>
            <person name="Zaremba-Niedzwiedzka K."/>
            <person name="Martijn J."/>
            <person name="Lind A.E."/>
            <person name="van Eijk R."/>
            <person name="Schleper C."/>
            <person name="Guy L."/>
            <person name="Ettema T.J."/>
        </authorList>
    </citation>
    <scope>NUCLEOTIDE SEQUENCE</scope>
</reference>
<dbReference type="EMBL" id="LAZR01000155">
    <property type="protein sequence ID" value="KKN85789.1"/>
    <property type="molecule type" value="Genomic_DNA"/>
</dbReference>